<dbReference type="Proteomes" id="UP000321569">
    <property type="component" value="Unassembled WGS sequence"/>
</dbReference>
<evidence type="ECO:0000313" key="3">
    <source>
        <dbReference type="Proteomes" id="UP000321569"/>
    </source>
</evidence>
<protein>
    <recommendedName>
        <fullName evidence="4">Thioredoxin domain-containing protein</fullName>
    </recommendedName>
</protein>
<dbReference type="InterPro" id="IPR036249">
    <property type="entry name" value="Thioredoxin-like_sf"/>
</dbReference>
<dbReference type="AlphaFoldDB" id="A0A512PKS8"/>
<gene>
    <name evidence="2" type="ORF">LRA02_06490</name>
</gene>
<reference evidence="2 3" key="1">
    <citation type="submission" date="2019-07" db="EMBL/GenBank/DDBJ databases">
        <title>Whole genome shotgun sequence of Lactobacillus rapi NBRC 109618.</title>
        <authorList>
            <person name="Hosoyama A."/>
            <person name="Uohara A."/>
            <person name="Ohji S."/>
            <person name="Ichikawa N."/>
        </authorList>
    </citation>
    <scope>NUCLEOTIDE SEQUENCE [LARGE SCALE GENOMIC DNA]</scope>
    <source>
        <strain evidence="2 3">NBRC 109618</strain>
    </source>
</reference>
<feature type="transmembrane region" description="Helical" evidence="1">
    <location>
        <begin position="7"/>
        <end position="27"/>
    </location>
</feature>
<dbReference type="SUPFAM" id="SSF52833">
    <property type="entry name" value="Thioredoxin-like"/>
    <property type="match status" value="1"/>
</dbReference>
<dbReference type="Gene3D" id="3.40.30.10">
    <property type="entry name" value="Glutaredoxin"/>
    <property type="match status" value="1"/>
</dbReference>
<evidence type="ECO:0000313" key="2">
    <source>
        <dbReference type="EMBL" id="GEP71781.1"/>
    </source>
</evidence>
<keyword evidence="1" id="KW-0472">Membrane</keyword>
<dbReference type="RefSeq" id="WP_056983164.1">
    <property type="nucleotide sequence ID" value="NZ_BKAM01000003.1"/>
</dbReference>
<organism evidence="2 3">
    <name type="scientific">Lentilactobacillus rapi</name>
    <dbReference type="NCBI Taxonomy" id="481723"/>
    <lineage>
        <taxon>Bacteria</taxon>
        <taxon>Bacillati</taxon>
        <taxon>Bacillota</taxon>
        <taxon>Bacilli</taxon>
        <taxon>Lactobacillales</taxon>
        <taxon>Lactobacillaceae</taxon>
        <taxon>Lentilactobacillus</taxon>
    </lineage>
</organism>
<name>A0A512PKS8_9LACO</name>
<feature type="transmembrane region" description="Helical" evidence="1">
    <location>
        <begin position="42"/>
        <end position="63"/>
    </location>
</feature>
<evidence type="ECO:0008006" key="4">
    <source>
        <dbReference type="Google" id="ProtNLM"/>
    </source>
</evidence>
<evidence type="ECO:0000256" key="1">
    <source>
        <dbReference type="SAM" id="Phobius"/>
    </source>
</evidence>
<keyword evidence="1" id="KW-0812">Transmembrane</keyword>
<sequence length="276" mass="31478">MRKTLSIIGIYLLSFIYFVMILFLSHLTNTYALRTTITPLDLINSLTGLLFFPVSLIWFRALIRNTRDNPGATSESTLNRGVDSSAYFLAVQTSNATVLIPGGYDSIIFKVLLLFCIDLILYIFSLPLLILMILSKIFNWHLFETIILAVESHRYRSEMKPSKLISPVDLQKLTALIQESQFKLIFIGSPRDRLSRLIVPKLKYALKLNSMQVYYFDFADADPDDYQSLFNRLGITTLPSLMITNGDGSVTSIDLDHLEKAIQFWSQKSTSEIQPR</sequence>
<proteinExistence type="predicted"/>
<dbReference type="OrthoDB" id="9910395at2"/>
<feature type="transmembrane region" description="Helical" evidence="1">
    <location>
        <begin position="107"/>
        <end position="134"/>
    </location>
</feature>
<accession>A0A512PKS8</accession>
<comment type="caution">
    <text evidence="2">The sequence shown here is derived from an EMBL/GenBank/DDBJ whole genome shotgun (WGS) entry which is preliminary data.</text>
</comment>
<dbReference type="EMBL" id="BKAM01000003">
    <property type="protein sequence ID" value="GEP71781.1"/>
    <property type="molecule type" value="Genomic_DNA"/>
</dbReference>
<keyword evidence="1" id="KW-1133">Transmembrane helix</keyword>